<evidence type="ECO:0000256" key="1">
    <source>
        <dbReference type="SAM" id="MobiDB-lite"/>
    </source>
</evidence>
<reference evidence="2 3" key="1">
    <citation type="submission" date="2021-07" db="EMBL/GenBank/DDBJ databases">
        <authorList>
            <person name="Palmer J.M."/>
        </authorList>
    </citation>
    <scope>NUCLEOTIDE SEQUENCE [LARGE SCALE GENOMIC DNA]</scope>
    <source>
        <strain evidence="2 3">AT_MEX2019</strain>
        <tissue evidence="2">Muscle</tissue>
    </source>
</reference>
<name>A0ABU7AWA3_9TELE</name>
<dbReference type="EMBL" id="JAHUTI010031187">
    <property type="protein sequence ID" value="MED6242537.1"/>
    <property type="molecule type" value="Genomic_DNA"/>
</dbReference>
<accession>A0ABU7AWA3</accession>
<comment type="caution">
    <text evidence="2">The sequence shown here is derived from an EMBL/GenBank/DDBJ whole genome shotgun (WGS) entry which is preliminary data.</text>
</comment>
<feature type="compositionally biased region" description="Basic and acidic residues" evidence="1">
    <location>
        <begin position="36"/>
        <end position="53"/>
    </location>
</feature>
<feature type="region of interest" description="Disordered" evidence="1">
    <location>
        <begin position="36"/>
        <end position="57"/>
    </location>
</feature>
<keyword evidence="3" id="KW-1185">Reference proteome</keyword>
<evidence type="ECO:0000313" key="2">
    <source>
        <dbReference type="EMBL" id="MED6242537.1"/>
    </source>
</evidence>
<evidence type="ECO:0000313" key="3">
    <source>
        <dbReference type="Proteomes" id="UP001345963"/>
    </source>
</evidence>
<organism evidence="2 3">
    <name type="scientific">Ataeniobius toweri</name>
    <dbReference type="NCBI Taxonomy" id="208326"/>
    <lineage>
        <taxon>Eukaryota</taxon>
        <taxon>Metazoa</taxon>
        <taxon>Chordata</taxon>
        <taxon>Craniata</taxon>
        <taxon>Vertebrata</taxon>
        <taxon>Euteleostomi</taxon>
        <taxon>Actinopterygii</taxon>
        <taxon>Neopterygii</taxon>
        <taxon>Teleostei</taxon>
        <taxon>Neoteleostei</taxon>
        <taxon>Acanthomorphata</taxon>
        <taxon>Ovalentaria</taxon>
        <taxon>Atherinomorphae</taxon>
        <taxon>Cyprinodontiformes</taxon>
        <taxon>Goodeidae</taxon>
        <taxon>Ataeniobius</taxon>
    </lineage>
</organism>
<sequence>MNGMSLNERFRIRGRDVFLPWDPILVMEWRPEEIRELEGARKPDGGDGVEEGRSLAGEQGDPWLEVIKSEALKGDWLRRNADLMLIGWSGDALWSHRTELVVEVSLPD</sequence>
<proteinExistence type="predicted"/>
<protein>
    <submittedName>
        <fullName evidence="2">Uncharacterized protein</fullName>
    </submittedName>
</protein>
<dbReference type="Proteomes" id="UP001345963">
    <property type="component" value="Unassembled WGS sequence"/>
</dbReference>
<gene>
    <name evidence="2" type="ORF">ATANTOWER_006099</name>
</gene>